<evidence type="ECO:0000256" key="3">
    <source>
        <dbReference type="ARBA" id="ARBA00022723"/>
    </source>
</evidence>
<dbReference type="PROSITE" id="PS50806">
    <property type="entry name" value="KRAB_RELATED"/>
    <property type="match status" value="1"/>
</dbReference>
<feature type="domain" description="C2H2-type" evidence="13">
    <location>
        <begin position="965"/>
        <end position="992"/>
    </location>
</feature>
<dbReference type="Pfam" id="PF13912">
    <property type="entry name" value="zf-C2H2_6"/>
    <property type="match status" value="1"/>
</dbReference>
<dbReference type="CDD" id="cd07765">
    <property type="entry name" value="KRAB_A-box"/>
    <property type="match status" value="1"/>
</dbReference>
<evidence type="ECO:0000256" key="8">
    <source>
        <dbReference type="ARBA" id="ARBA00023125"/>
    </source>
</evidence>
<dbReference type="PROSITE" id="PS50805">
    <property type="entry name" value="KRAB"/>
    <property type="match status" value="1"/>
</dbReference>
<feature type="domain" description="C2H2-type" evidence="13">
    <location>
        <begin position="797"/>
        <end position="824"/>
    </location>
</feature>
<evidence type="ECO:0000259" key="15">
    <source>
        <dbReference type="PROSITE" id="PS50806"/>
    </source>
</evidence>
<feature type="compositionally biased region" description="Basic and acidic residues" evidence="12">
    <location>
        <begin position="434"/>
        <end position="444"/>
    </location>
</feature>
<dbReference type="SUPFAM" id="SSF57667">
    <property type="entry name" value="beta-beta-alpha zinc fingers"/>
    <property type="match status" value="6"/>
</dbReference>
<evidence type="ECO:0000259" key="14">
    <source>
        <dbReference type="PROSITE" id="PS50805"/>
    </source>
</evidence>
<evidence type="ECO:0000256" key="1">
    <source>
        <dbReference type="ARBA" id="ARBA00004123"/>
    </source>
</evidence>
<feature type="domain" description="C2H2-type" evidence="13">
    <location>
        <begin position="909"/>
        <end position="936"/>
    </location>
</feature>
<feature type="domain" description="C2H2-type" evidence="13">
    <location>
        <begin position="825"/>
        <end position="852"/>
    </location>
</feature>
<keyword evidence="3" id="KW-0479">Metal-binding</keyword>
<gene>
    <name evidence="16" type="ORF">NDU88_001384</name>
</gene>
<dbReference type="PROSITE" id="PS00028">
    <property type="entry name" value="ZINC_FINGER_C2H2_1"/>
    <property type="match status" value="10"/>
</dbReference>
<evidence type="ECO:0000256" key="7">
    <source>
        <dbReference type="ARBA" id="ARBA00023015"/>
    </source>
</evidence>
<evidence type="ECO:0000256" key="2">
    <source>
        <dbReference type="ARBA" id="ARBA00006991"/>
    </source>
</evidence>
<comment type="similarity">
    <text evidence="2">Belongs to the krueppel C2H2-type zinc-finger protein family.</text>
</comment>
<dbReference type="InterPro" id="IPR050527">
    <property type="entry name" value="Snail/Krueppel_Znf"/>
</dbReference>
<proteinExistence type="inferred from homology"/>
<evidence type="ECO:0000313" key="17">
    <source>
        <dbReference type="Proteomes" id="UP001066276"/>
    </source>
</evidence>
<dbReference type="FunFam" id="3.30.160.60:FF:000100">
    <property type="entry name" value="Zinc finger 45-like"/>
    <property type="match status" value="1"/>
</dbReference>
<dbReference type="Pfam" id="PF01352">
    <property type="entry name" value="KRAB"/>
    <property type="match status" value="1"/>
</dbReference>
<evidence type="ECO:0000256" key="6">
    <source>
        <dbReference type="ARBA" id="ARBA00022833"/>
    </source>
</evidence>
<dbReference type="GO" id="GO:0000978">
    <property type="term" value="F:RNA polymerase II cis-regulatory region sequence-specific DNA binding"/>
    <property type="evidence" value="ECO:0007669"/>
    <property type="project" value="TreeGrafter"/>
</dbReference>
<feature type="domain" description="KRAB" evidence="14">
    <location>
        <begin position="32"/>
        <end position="103"/>
    </location>
</feature>
<evidence type="ECO:0000256" key="10">
    <source>
        <dbReference type="ARBA" id="ARBA00023242"/>
    </source>
</evidence>
<feature type="domain" description="C2H2-type" evidence="13">
    <location>
        <begin position="993"/>
        <end position="1020"/>
    </location>
</feature>
<protein>
    <submittedName>
        <fullName evidence="16">Uncharacterized protein</fullName>
    </submittedName>
</protein>
<dbReference type="InterPro" id="IPR013087">
    <property type="entry name" value="Znf_C2H2_type"/>
</dbReference>
<dbReference type="InterPro" id="IPR001909">
    <property type="entry name" value="KRAB"/>
</dbReference>
<keyword evidence="4" id="KW-0677">Repeat</keyword>
<feature type="domain" description="C2H2-type" evidence="13">
    <location>
        <begin position="1048"/>
        <end position="1075"/>
    </location>
</feature>
<feature type="region of interest" description="Disordered" evidence="12">
    <location>
        <begin position="212"/>
        <end position="264"/>
    </location>
</feature>
<dbReference type="Gene3D" id="6.10.140.140">
    <property type="match status" value="1"/>
</dbReference>
<keyword evidence="17" id="KW-1185">Reference proteome</keyword>
<feature type="compositionally biased region" description="Polar residues" evidence="12">
    <location>
        <begin position="234"/>
        <end position="248"/>
    </location>
</feature>
<dbReference type="PROSITE" id="PS50157">
    <property type="entry name" value="ZINC_FINGER_C2H2_2"/>
    <property type="match status" value="10"/>
</dbReference>
<evidence type="ECO:0000256" key="12">
    <source>
        <dbReference type="SAM" id="MobiDB-lite"/>
    </source>
</evidence>
<dbReference type="InterPro" id="IPR003655">
    <property type="entry name" value="aKRAB"/>
</dbReference>
<feature type="domain" description="KRAB-related" evidence="15">
    <location>
        <begin position="29"/>
        <end position="89"/>
    </location>
</feature>
<dbReference type="Gene3D" id="3.30.160.60">
    <property type="entry name" value="Classic Zinc Finger"/>
    <property type="match status" value="10"/>
</dbReference>
<evidence type="ECO:0000256" key="9">
    <source>
        <dbReference type="ARBA" id="ARBA00023163"/>
    </source>
</evidence>
<dbReference type="InterPro" id="IPR036236">
    <property type="entry name" value="Znf_C2H2_sf"/>
</dbReference>
<feature type="region of interest" description="Disordered" evidence="12">
    <location>
        <begin position="412"/>
        <end position="524"/>
    </location>
</feature>
<dbReference type="FunFam" id="3.30.160.60:FF:001049">
    <property type="entry name" value="zinc finger protein 319"/>
    <property type="match status" value="1"/>
</dbReference>
<evidence type="ECO:0000256" key="5">
    <source>
        <dbReference type="ARBA" id="ARBA00022771"/>
    </source>
</evidence>
<comment type="caution">
    <text evidence="16">The sequence shown here is derived from an EMBL/GenBank/DDBJ whole genome shotgun (WGS) entry which is preliminary data.</text>
</comment>
<feature type="region of interest" description="Disordered" evidence="12">
    <location>
        <begin position="740"/>
        <end position="773"/>
    </location>
</feature>
<dbReference type="PANTHER" id="PTHR24388">
    <property type="entry name" value="ZINC FINGER PROTEIN"/>
    <property type="match status" value="1"/>
</dbReference>
<sequence length="1076" mass="123477">MKTSCIIKNVLAPISVKQPQEDLQQGCTPVPFTFEDVAVYFSEEEWKLLQEKQKELYKSTMKEHYETLRSLGFLMFKPAIIKSIEKGEDLFFVECVKVQEPLEKREEFLPRAHQVPNHEERSWKKAEHRKMMLEGIRKHLAFSKKKMTATKSLSITPAPQENSNEKVLEMEELSTCHPHDSRIKQKGAVKENPLASHYQSLKNSNMLLDKKGASLSDPESTHIIEAGPGRENPSGRQHQTLENENTSIGDKRSLLRPEEKTPSRQTAFEISMLRQVKEPHLPVFQRVHNKENGVQGESLTFENNNTFRKRKGSLLRAPLYSDKISKSSNCNTPTHNHDQAIENDMVLEDKGPPFRDLKSPNIKENAGLGVIPPCNHYQTFENNNTLIEANGLLIQFPQNPNNKDICVAENTPSRRDEGFENNMLMKGSPLRAPLDLDNKDDGIEYKSPPFRLDQNFKNNNKLKTEEGSPLTVPPSAQSKEINKKGVNLPASQRHSFKDQKGSQPGDPRSRTSKQTFMEEENSPTRCNLILKNNNILIGGKEPNLRDRLEAQNKKTETHEVSLTDGHCQILEKLLIQKKGVPLRGTRIQHSKRKTIGMEDLPPMQDLKKYDSNGRKESFLRAPKSMPIEEEVIKGASSVIRVNQYYSLRKKIINAATLSVRKQLTSKKKENLEEGLLFIKCQSQSEKKTEKVLQWETQSARKCDVFKNTENIEHLSVVNLKKRKNRKMNKEEMDLQKSLQNEYNTGRHWQKKENQKAQKPSPKKHKTPPENRLVIRNKCSSKSDFIQDEEFSKREKKHPCNECNKRFYTRQALTHHKKTHTGERPYACDECLKCFRQSSHLVAHQSIHTGLKPYKCSVCGKSFRQKATLSNHERIHTGEKPFMCNVCGKTFSRAESLIVHQRIHTGERPYHCNECGNSFSHSATLVAHQRKHTGEKPFTCSECGKGFSRFESLTVHKRLHTGEKPFTCSECGRRFTQLETLVIHHRVHTGVKPYTCGDCGKCFRHSASLVAHKRVHTGEKPYRCSECGKNFSQASSLRLHKQFHARMKYTCDECGKSFKNESKLSNHKLIHAQEKSN</sequence>
<dbReference type="FunFam" id="3.30.160.60:FF:000557">
    <property type="entry name" value="zinc finger and SCAN domain-containing protein 29"/>
    <property type="match status" value="1"/>
</dbReference>
<keyword evidence="9" id="KW-0804">Transcription</keyword>
<dbReference type="InterPro" id="IPR036051">
    <property type="entry name" value="KRAB_dom_sf"/>
</dbReference>
<organism evidence="16 17">
    <name type="scientific">Pleurodeles waltl</name>
    <name type="common">Iberian ribbed newt</name>
    <dbReference type="NCBI Taxonomy" id="8319"/>
    <lineage>
        <taxon>Eukaryota</taxon>
        <taxon>Metazoa</taxon>
        <taxon>Chordata</taxon>
        <taxon>Craniata</taxon>
        <taxon>Vertebrata</taxon>
        <taxon>Euteleostomi</taxon>
        <taxon>Amphibia</taxon>
        <taxon>Batrachia</taxon>
        <taxon>Caudata</taxon>
        <taxon>Salamandroidea</taxon>
        <taxon>Salamandridae</taxon>
        <taxon>Pleurodelinae</taxon>
        <taxon>Pleurodeles</taxon>
    </lineage>
</organism>
<dbReference type="Pfam" id="PF00096">
    <property type="entry name" value="zf-C2H2"/>
    <property type="match status" value="9"/>
</dbReference>
<feature type="compositionally biased region" description="Basic and acidic residues" evidence="12">
    <location>
        <begin position="249"/>
        <end position="262"/>
    </location>
</feature>
<reference evidence="16" key="1">
    <citation type="journal article" date="2022" name="bioRxiv">
        <title>Sequencing and chromosome-scale assembly of the giantPleurodeles waltlgenome.</title>
        <authorList>
            <person name="Brown T."/>
            <person name="Elewa A."/>
            <person name="Iarovenko S."/>
            <person name="Subramanian E."/>
            <person name="Araus A.J."/>
            <person name="Petzold A."/>
            <person name="Susuki M."/>
            <person name="Suzuki K.-i.T."/>
            <person name="Hayashi T."/>
            <person name="Toyoda A."/>
            <person name="Oliveira C."/>
            <person name="Osipova E."/>
            <person name="Leigh N.D."/>
            <person name="Simon A."/>
            <person name="Yun M.H."/>
        </authorList>
    </citation>
    <scope>NUCLEOTIDE SEQUENCE</scope>
    <source>
        <strain evidence="16">20211129_DDA</strain>
        <tissue evidence="16">Liver</tissue>
    </source>
</reference>
<feature type="domain" description="C2H2-type" evidence="13">
    <location>
        <begin position="853"/>
        <end position="880"/>
    </location>
</feature>
<dbReference type="AlphaFoldDB" id="A0AAV7RAZ1"/>
<evidence type="ECO:0000259" key="13">
    <source>
        <dbReference type="PROSITE" id="PS50157"/>
    </source>
</evidence>
<dbReference type="FunFam" id="3.30.160.60:FF:000446">
    <property type="entry name" value="Zinc finger protein"/>
    <property type="match status" value="1"/>
</dbReference>
<keyword evidence="7" id="KW-0805">Transcription regulation</keyword>
<evidence type="ECO:0000256" key="11">
    <source>
        <dbReference type="PROSITE-ProRule" id="PRU00042"/>
    </source>
</evidence>
<evidence type="ECO:0000313" key="16">
    <source>
        <dbReference type="EMBL" id="KAJ1148556.1"/>
    </source>
</evidence>
<dbReference type="FunFam" id="3.30.160.60:FF:000135">
    <property type="entry name" value="Zinc finger protein 358"/>
    <property type="match status" value="1"/>
</dbReference>
<dbReference type="FunFam" id="3.30.160.60:FF:000295">
    <property type="entry name" value="zinc finger protein 19"/>
    <property type="match status" value="1"/>
</dbReference>
<dbReference type="FunFam" id="3.30.160.60:FF:000912">
    <property type="entry name" value="Zinc finger protein 660"/>
    <property type="match status" value="1"/>
</dbReference>
<accession>A0AAV7RAZ1</accession>
<evidence type="ECO:0000256" key="4">
    <source>
        <dbReference type="ARBA" id="ARBA00022737"/>
    </source>
</evidence>
<feature type="domain" description="C2H2-type" evidence="13">
    <location>
        <begin position="1021"/>
        <end position="1048"/>
    </location>
</feature>
<feature type="domain" description="C2H2-type" evidence="13">
    <location>
        <begin position="881"/>
        <end position="908"/>
    </location>
</feature>
<keyword evidence="5 11" id="KW-0863">Zinc-finger</keyword>
<dbReference type="SMART" id="SM00349">
    <property type="entry name" value="KRAB"/>
    <property type="match status" value="1"/>
</dbReference>
<dbReference type="SUPFAM" id="SSF109640">
    <property type="entry name" value="KRAB domain (Kruppel-associated box)"/>
    <property type="match status" value="1"/>
</dbReference>
<dbReference type="GO" id="GO:0008270">
    <property type="term" value="F:zinc ion binding"/>
    <property type="evidence" value="ECO:0007669"/>
    <property type="project" value="UniProtKB-KW"/>
</dbReference>
<keyword evidence="6" id="KW-0862">Zinc</keyword>
<keyword evidence="8" id="KW-0238">DNA-binding</keyword>
<dbReference type="GO" id="GO:0000981">
    <property type="term" value="F:DNA-binding transcription factor activity, RNA polymerase II-specific"/>
    <property type="evidence" value="ECO:0007669"/>
    <property type="project" value="TreeGrafter"/>
</dbReference>
<dbReference type="FunFam" id="3.30.160.60:FF:002090">
    <property type="entry name" value="Zinc finger protein 473"/>
    <property type="match status" value="1"/>
</dbReference>
<feature type="domain" description="C2H2-type" evidence="13">
    <location>
        <begin position="937"/>
        <end position="964"/>
    </location>
</feature>
<dbReference type="EMBL" id="JANPWB010000009">
    <property type="protein sequence ID" value="KAJ1148556.1"/>
    <property type="molecule type" value="Genomic_DNA"/>
</dbReference>
<dbReference type="PANTHER" id="PTHR24388:SF96">
    <property type="entry name" value="GENE, 32687-RELATED"/>
    <property type="match status" value="1"/>
</dbReference>
<dbReference type="Proteomes" id="UP001066276">
    <property type="component" value="Chromosome 5"/>
</dbReference>
<dbReference type="SMART" id="SM00355">
    <property type="entry name" value="ZnF_C2H2"/>
    <property type="match status" value="10"/>
</dbReference>
<dbReference type="GO" id="GO:0005634">
    <property type="term" value="C:nucleus"/>
    <property type="evidence" value="ECO:0007669"/>
    <property type="project" value="UniProtKB-SubCell"/>
</dbReference>
<name>A0AAV7RAZ1_PLEWA</name>
<dbReference type="FunFam" id="3.30.160.60:FF:002343">
    <property type="entry name" value="Zinc finger protein 33A"/>
    <property type="match status" value="1"/>
</dbReference>
<keyword evidence="10" id="KW-0539">Nucleus</keyword>
<comment type="subcellular location">
    <subcellularLocation>
        <location evidence="1">Nucleus</location>
    </subcellularLocation>
</comment>